<evidence type="ECO:0000256" key="2">
    <source>
        <dbReference type="SAM" id="Phobius"/>
    </source>
</evidence>
<keyword evidence="2" id="KW-0812">Transmembrane</keyword>
<evidence type="ECO:0000256" key="1">
    <source>
        <dbReference type="SAM" id="MobiDB-lite"/>
    </source>
</evidence>
<protein>
    <submittedName>
        <fullName evidence="4">ComEA family DNA-binding protein</fullName>
    </submittedName>
</protein>
<dbReference type="Pfam" id="PF12836">
    <property type="entry name" value="HHH_3"/>
    <property type="match status" value="1"/>
</dbReference>
<keyword evidence="4" id="KW-0238">DNA-binding</keyword>
<dbReference type="RefSeq" id="WP_276092084.1">
    <property type="nucleotide sequence ID" value="NZ_JARJBC010000002.1"/>
</dbReference>
<dbReference type="Proteomes" id="UP001216579">
    <property type="component" value="Unassembled WGS sequence"/>
</dbReference>
<dbReference type="InterPro" id="IPR004509">
    <property type="entry name" value="Competence_ComEA_HhH"/>
</dbReference>
<evidence type="ECO:0000313" key="4">
    <source>
        <dbReference type="EMBL" id="MDF3288234.1"/>
    </source>
</evidence>
<dbReference type="GO" id="GO:0003677">
    <property type="term" value="F:DNA binding"/>
    <property type="evidence" value="ECO:0007669"/>
    <property type="project" value="UniProtKB-KW"/>
</dbReference>
<proteinExistence type="predicted"/>
<dbReference type="Gene3D" id="1.10.150.320">
    <property type="entry name" value="Photosystem II 12 kDa extrinsic protein"/>
    <property type="match status" value="1"/>
</dbReference>
<reference evidence="4 5" key="1">
    <citation type="submission" date="2023-03" db="EMBL/GenBank/DDBJ databases">
        <title>Draft genome sequence of Streptomyces sp. RB6PN23 isolated from peat swamp forest in Thailand.</title>
        <authorList>
            <person name="Klaysubun C."/>
            <person name="Duangmal K."/>
        </authorList>
    </citation>
    <scope>NUCLEOTIDE SEQUENCE [LARGE SCALE GENOMIC DNA]</scope>
    <source>
        <strain evidence="4 5">RB6PN23</strain>
    </source>
</reference>
<dbReference type="PANTHER" id="PTHR21180:SF32">
    <property type="entry name" value="ENDONUCLEASE_EXONUCLEASE_PHOSPHATASE FAMILY DOMAIN-CONTAINING PROTEIN 1"/>
    <property type="match status" value="1"/>
</dbReference>
<dbReference type="InterPro" id="IPR019554">
    <property type="entry name" value="Soluble_ligand-bd"/>
</dbReference>
<feature type="region of interest" description="Disordered" evidence="1">
    <location>
        <begin position="25"/>
        <end position="53"/>
    </location>
</feature>
<gene>
    <name evidence="4" type="ORF">P3G67_03125</name>
</gene>
<organism evidence="4 5">
    <name type="scientific">Streptomyces silvisoli</name>
    <dbReference type="NCBI Taxonomy" id="3034235"/>
    <lineage>
        <taxon>Bacteria</taxon>
        <taxon>Bacillati</taxon>
        <taxon>Actinomycetota</taxon>
        <taxon>Actinomycetes</taxon>
        <taxon>Kitasatosporales</taxon>
        <taxon>Streptomycetaceae</taxon>
        <taxon>Streptomyces</taxon>
    </lineage>
</organism>
<dbReference type="Pfam" id="PF10531">
    <property type="entry name" value="SLBB"/>
    <property type="match status" value="1"/>
</dbReference>
<evidence type="ECO:0000259" key="3">
    <source>
        <dbReference type="SMART" id="SM00278"/>
    </source>
</evidence>
<dbReference type="SUPFAM" id="SSF47781">
    <property type="entry name" value="RuvA domain 2-like"/>
    <property type="match status" value="1"/>
</dbReference>
<name>A0ABT5ZF74_9ACTN</name>
<evidence type="ECO:0000313" key="5">
    <source>
        <dbReference type="Proteomes" id="UP001216579"/>
    </source>
</evidence>
<dbReference type="SMART" id="SM00278">
    <property type="entry name" value="HhH1"/>
    <property type="match status" value="2"/>
</dbReference>
<feature type="transmembrane region" description="Helical" evidence="2">
    <location>
        <begin position="81"/>
        <end position="100"/>
    </location>
</feature>
<keyword evidence="5" id="KW-1185">Reference proteome</keyword>
<accession>A0ABT5ZF74</accession>
<dbReference type="PANTHER" id="PTHR21180">
    <property type="entry name" value="ENDONUCLEASE/EXONUCLEASE/PHOSPHATASE FAMILY DOMAIN-CONTAINING PROTEIN 1"/>
    <property type="match status" value="1"/>
</dbReference>
<feature type="domain" description="Helix-hairpin-helix DNA-binding motif class 1" evidence="3">
    <location>
        <begin position="233"/>
        <end position="252"/>
    </location>
</feature>
<dbReference type="InterPro" id="IPR003583">
    <property type="entry name" value="Hlx-hairpin-Hlx_DNA-bd_motif"/>
</dbReference>
<feature type="compositionally biased region" description="Gly residues" evidence="1">
    <location>
        <begin position="206"/>
        <end position="221"/>
    </location>
</feature>
<feature type="domain" description="Helix-hairpin-helix DNA-binding motif class 1" evidence="3">
    <location>
        <begin position="263"/>
        <end position="282"/>
    </location>
</feature>
<dbReference type="InterPro" id="IPR051675">
    <property type="entry name" value="Endo/Exo/Phosphatase_dom_1"/>
</dbReference>
<feature type="region of interest" description="Disordered" evidence="1">
    <location>
        <begin position="201"/>
        <end position="221"/>
    </location>
</feature>
<dbReference type="NCBIfam" id="TIGR00426">
    <property type="entry name" value="competence protein ComEA helix-hairpin-helix repeat region"/>
    <property type="match status" value="1"/>
</dbReference>
<dbReference type="InterPro" id="IPR010994">
    <property type="entry name" value="RuvA_2-like"/>
</dbReference>
<dbReference type="EMBL" id="JARJBC010000002">
    <property type="protein sequence ID" value="MDF3288234.1"/>
    <property type="molecule type" value="Genomic_DNA"/>
</dbReference>
<sequence length="285" mass="29498">MGTHTATANRRSDIDAVARARADALFDRPPPVREPTVADPSPEPAHALADHPSRRASWRTAVFERLPVWVQLRCGMELRTVAALAGVLMLAAVFAVHHFWTGRPRTVQPPPVARAVTTAVGQVAGGSAMPTARPSTAEVVVDIAGKVREPGVRRLPAGSRVTDALKAAGGPLPGADTSGLNLARPLTDGEQVVVGQPVPPAEAAGARGGGAAQAAGTGGGPGAQLSLNTATAEQLDALPGVGPVLARRIVEYRTEHGGFTSVSQLRQVTGVGERRFQELQALVRP</sequence>
<comment type="caution">
    <text evidence="4">The sequence shown here is derived from an EMBL/GenBank/DDBJ whole genome shotgun (WGS) entry which is preliminary data.</text>
</comment>
<keyword evidence="2" id="KW-1133">Transmembrane helix</keyword>
<keyword evidence="2" id="KW-0472">Membrane</keyword>
<dbReference type="Gene3D" id="3.10.560.10">
    <property type="entry name" value="Outer membrane lipoprotein wza domain like"/>
    <property type="match status" value="1"/>
</dbReference>